<evidence type="ECO:0000313" key="4">
    <source>
        <dbReference type="Proteomes" id="UP000008185"/>
    </source>
</evidence>
<dbReference type="RefSeq" id="WP_000829584.1">
    <property type="nucleotide sequence ID" value="NC_006511.1"/>
</dbReference>
<dbReference type="KEGG" id="spt:SPA2586"/>
<gene>
    <name evidence="2" type="ordered locus">SPA2586</name>
    <name evidence="3" type="ORF">GNB70_000067</name>
</gene>
<evidence type="ECO:0000259" key="1">
    <source>
        <dbReference type="Pfam" id="PF26115"/>
    </source>
</evidence>
<name>A0A0H2WS47_SALPA</name>
<dbReference type="AlphaFoldDB" id="A0A0H2WS47"/>
<feature type="domain" description="GAPS4 PD-(D/E)XK nuclease" evidence="1">
    <location>
        <begin position="11"/>
        <end position="144"/>
    </location>
</feature>
<reference evidence="3" key="3">
    <citation type="submission" date="2018-07" db="EMBL/GenBank/DDBJ databases">
        <authorList>
            <consortium name="NCBI Pathogen Detection Project"/>
        </authorList>
    </citation>
    <scope>NUCLEOTIDE SEQUENCE</scope>
    <source>
        <strain evidence="3">ATCC 9150</strain>
    </source>
</reference>
<evidence type="ECO:0000313" key="2">
    <source>
        <dbReference type="EMBL" id="AAV78453.1"/>
    </source>
</evidence>
<proteinExistence type="predicted"/>
<dbReference type="Pfam" id="PF26115">
    <property type="entry name" value="PDDEXK_GAPS4"/>
    <property type="match status" value="1"/>
</dbReference>
<dbReference type="InterPro" id="IPR058873">
    <property type="entry name" value="PDDEXK_GAPS4"/>
</dbReference>
<dbReference type="EMBL" id="DAASTS010000001">
    <property type="protein sequence ID" value="HAE6984532.1"/>
    <property type="molecule type" value="Genomic_DNA"/>
</dbReference>
<dbReference type="EMBL" id="CP000026">
    <property type="protein sequence ID" value="AAV78453.1"/>
    <property type="molecule type" value="Genomic_DNA"/>
</dbReference>
<reference evidence="2 4" key="1">
    <citation type="journal article" date="2004" name="Nat. Genet.">
        <title>Comparison of genome degradation in Paratyphi A and Typhi, human-restricted serovars of Salmonella enterica that cause typhoid.</title>
        <authorList>
            <person name="McClelland M."/>
            <person name="Sanderson K.E."/>
            <person name="Clifton S.W."/>
            <person name="Latreille P."/>
            <person name="Porwollik S."/>
            <person name="Sabo A."/>
            <person name="Meyer R."/>
            <person name="Bieri T."/>
            <person name="Ozersky P."/>
            <person name="McLellan M."/>
            <person name="Harkins C.R."/>
            <person name="Wang C."/>
            <person name="Nguyen C."/>
            <person name="Berghoff A."/>
            <person name="Elliott G."/>
            <person name="Kohlberg S."/>
            <person name="Strong C."/>
            <person name="Du F."/>
            <person name="Carter J."/>
            <person name="Kremizki C."/>
            <person name="Layman D."/>
            <person name="Leonard S."/>
            <person name="Sun H."/>
            <person name="Fulton L."/>
            <person name="Nash W."/>
            <person name="Miner T."/>
            <person name="Minx P."/>
            <person name="Delehaunty K."/>
            <person name="Fronick C."/>
            <person name="Magrini V."/>
            <person name="Nhan M."/>
            <person name="Warren W."/>
            <person name="Florea L."/>
            <person name="Spieth J."/>
            <person name="Wilson R.K."/>
        </authorList>
    </citation>
    <scope>NUCLEOTIDE SEQUENCE [LARGE SCALE GENOMIC DNA]</scope>
    <source>
        <strain evidence="2">ATCC 9150</strain>
        <strain evidence="4">ATCC 9150 / SARB42</strain>
    </source>
</reference>
<protein>
    <recommendedName>
        <fullName evidence="1">GAPS4 PD-(D/E)XK nuclease domain-containing protein</fullName>
    </recommendedName>
</protein>
<organism evidence="2 4">
    <name type="scientific">Salmonella paratyphi A (strain ATCC 9150 / SARB42)</name>
    <dbReference type="NCBI Taxonomy" id="295319"/>
    <lineage>
        <taxon>Bacteria</taxon>
        <taxon>Pseudomonadati</taxon>
        <taxon>Pseudomonadota</taxon>
        <taxon>Gammaproteobacteria</taxon>
        <taxon>Enterobacterales</taxon>
        <taxon>Enterobacteriaceae</taxon>
        <taxon>Salmonella</taxon>
    </lineage>
</organism>
<dbReference type="HOGENOM" id="CLU_074331_0_0_6"/>
<reference evidence="3" key="2">
    <citation type="journal article" date="2018" name="Genome Biol.">
        <title>SKESA: strategic k-mer extension for scrupulous assemblies.</title>
        <authorList>
            <person name="Souvorov A."/>
            <person name="Agarwala R."/>
            <person name="Lipman D.J."/>
        </authorList>
    </citation>
    <scope>NUCLEOTIDE SEQUENCE</scope>
    <source>
        <strain evidence="3">ATCC 9150</strain>
    </source>
</reference>
<evidence type="ECO:0000313" key="3">
    <source>
        <dbReference type="EMBL" id="HAE6984532.1"/>
    </source>
</evidence>
<dbReference type="Proteomes" id="UP000008185">
    <property type="component" value="Chromosome"/>
</dbReference>
<accession>A0A0H2WS47</accession>
<sequence>MAENGPIEDLAKRISEDLLSRFKWQQHGPCDRDFLCDDEAKHKPEGKKQKHTHPVDVVFSYKDPYLNKVIYLNTDLKSYKAGSINASKIESALASLAKTIECARYSPEWSEKYNFSQIDCEVRGLLFVFNHDNQLQHDFYEFFNPPKPAKGRRDKAVNLEKIPLSAGQQIHIIDPFLINYMLAITNDMNDLIAKKEFPDEEYGFYYPQLTFHKVAVTEKYLPATIEVLSSPFMVIKHGAVYKFNRAKGIEEEVYPEGFVVYYNKKGNSDNEFFYLLDILSNYQILDGINKIRIRLAYREKDERILSHFQRGVEKYAHEYGLDEEAKKRLEDLDVKVVSTVKEFFSAEVISWEPK</sequence>